<keyword evidence="1" id="KW-1133">Transmembrane helix</keyword>
<dbReference type="KEGG" id="cmiu:B1H56_12510"/>
<keyword evidence="3" id="KW-1185">Reference proteome</keyword>
<dbReference type="EMBL" id="LSZW01000055">
    <property type="protein sequence ID" value="KXK65822.1"/>
    <property type="molecule type" value="Genomic_DNA"/>
</dbReference>
<dbReference type="AlphaFoldDB" id="A0A136Q598"/>
<evidence type="ECO:0000313" key="3">
    <source>
        <dbReference type="Proteomes" id="UP000070366"/>
    </source>
</evidence>
<evidence type="ECO:0000313" key="2">
    <source>
        <dbReference type="EMBL" id="KXK65822.1"/>
    </source>
</evidence>
<organism evidence="2 3">
    <name type="scientific">Christensenella minuta</name>
    <dbReference type="NCBI Taxonomy" id="626937"/>
    <lineage>
        <taxon>Bacteria</taxon>
        <taxon>Bacillati</taxon>
        <taxon>Bacillota</taxon>
        <taxon>Clostridia</taxon>
        <taxon>Christensenellales</taxon>
        <taxon>Christensenellaceae</taxon>
        <taxon>Christensenella</taxon>
    </lineage>
</organism>
<accession>A0A136Q598</accession>
<evidence type="ECO:0000256" key="1">
    <source>
        <dbReference type="SAM" id="Phobius"/>
    </source>
</evidence>
<name>A0A136Q598_9FIRM</name>
<keyword evidence="1" id="KW-0812">Transmembrane</keyword>
<gene>
    <name evidence="2" type="ORF">HMPREF3293_01315</name>
</gene>
<feature type="transmembrane region" description="Helical" evidence="1">
    <location>
        <begin position="134"/>
        <end position="157"/>
    </location>
</feature>
<reference evidence="2 3" key="1">
    <citation type="submission" date="2016-02" db="EMBL/GenBank/DDBJ databases">
        <authorList>
            <person name="Wen L."/>
            <person name="He K."/>
            <person name="Yang H."/>
        </authorList>
    </citation>
    <scope>NUCLEOTIDE SEQUENCE [LARGE SCALE GENOMIC DNA]</scope>
    <source>
        <strain evidence="2 3">DSM 22607</strain>
    </source>
</reference>
<protein>
    <submittedName>
        <fullName evidence="2">Uncharacterized protein</fullName>
    </submittedName>
</protein>
<comment type="caution">
    <text evidence="2">The sequence shown here is derived from an EMBL/GenBank/DDBJ whole genome shotgun (WGS) entry which is preliminary data.</text>
</comment>
<dbReference type="Proteomes" id="UP000070366">
    <property type="component" value="Unassembled WGS sequence"/>
</dbReference>
<sequence length="165" mass="17507">MWTAPVAQPASKAYKISFGMGIRSPVTQNFSIAISNIRNLPTDTTQGVVIRAKGDETENAFVIEKPGTGYELAFDYTLNGNSITQNDKDPVNGWYVISSRSDIPSIPNALTLDQKQLFGQDITEYAGSYTGGSSIFFCAALAVIAAGIAVAAALNALSRPGHSPM</sequence>
<dbReference type="RefSeq" id="WP_066521077.1">
    <property type="nucleotide sequence ID" value="NZ_CABMOF010000004.1"/>
</dbReference>
<proteinExistence type="predicted"/>
<keyword evidence="1" id="KW-0472">Membrane</keyword>